<feature type="transmembrane region" description="Helical" evidence="2">
    <location>
        <begin position="168"/>
        <end position="192"/>
    </location>
</feature>
<evidence type="ECO:0000313" key="3">
    <source>
        <dbReference type="EMBL" id="NED95089.1"/>
    </source>
</evidence>
<dbReference type="Proteomes" id="UP000469185">
    <property type="component" value="Unassembled WGS sequence"/>
</dbReference>
<gene>
    <name evidence="3" type="ORF">G1H11_07155</name>
</gene>
<comment type="caution">
    <text evidence="3">The sequence shown here is derived from an EMBL/GenBank/DDBJ whole genome shotgun (WGS) entry which is preliminary data.</text>
</comment>
<evidence type="ECO:0000256" key="2">
    <source>
        <dbReference type="SAM" id="Phobius"/>
    </source>
</evidence>
<feature type="region of interest" description="Disordered" evidence="1">
    <location>
        <begin position="197"/>
        <end position="220"/>
    </location>
</feature>
<dbReference type="AlphaFoldDB" id="A0A6N9YJN1"/>
<feature type="compositionally biased region" description="Polar residues" evidence="1">
    <location>
        <begin position="205"/>
        <end position="218"/>
    </location>
</feature>
<name>A0A6N9YJN1_9ACTN</name>
<evidence type="ECO:0008006" key="5">
    <source>
        <dbReference type="Google" id="ProtNLM"/>
    </source>
</evidence>
<feature type="compositionally biased region" description="Basic and acidic residues" evidence="1">
    <location>
        <begin position="271"/>
        <end position="295"/>
    </location>
</feature>
<organism evidence="3 4">
    <name type="scientific">Phytoactinopolyspora alkaliphila</name>
    <dbReference type="NCBI Taxonomy" id="1783498"/>
    <lineage>
        <taxon>Bacteria</taxon>
        <taxon>Bacillati</taxon>
        <taxon>Actinomycetota</taxon>
        <taxon>Actinomycetes</taxon>
        <taxon>Jiangellales</taxon>
        <taxon>Jiangellaceae</taxon>
        <taxon>Phytoactinopolyspora</taxon>
    </lineage>
</organism>
<sequence length="315" mass="34349">MDVWRITVAALRRWYILLPLLALTGYAVTQAGTQQDPEYEARASAMLTPARVLSEIPNPYSSLNGAQEALAIVLNSTETRRSIASEGLAGHYEVKAAPRSSIFQVVTRAESRQAAEEISSAVLNKASEELESRQSDAGLPERAHYSIEVLESPSVTGVVENSQLRVQAVVGVLGASLALLIAVMFDDMVGIFRRARAKRRRRNDMTPSTPIDENSGQLTLDDIPIVSTEPISLVDGIPANSHGSPVDQWAPSTGRRRIPTGQRPHASLLGEAKRDHVPTNEHDRRPDGPPEDSDKAPVSPNSDDSENMQRTSQHR</sequence>
<dbReference type="RefSeq" id="WP_163817476.1">
    <property type="nucleotide sequence ID" value="NZ_JAAGOB010000003.1"/>
</dbReference>
<dbReference type="EMBL" id="JAAGOB010000003">
    <property type="protein sequence ID" value="NED95089.1"/>
    <property type="molecule type" value="Genomic_DNA"/>
</dbReference>
<keyword evidence="4" id="KW-1185">Reference proteome</keyword>
<evidence type="ECO:0000256" key="1">
    <source>
        <dbReference type="SAM" id="MobiDB-lite"/>
    </source>
</evidence>
<accession>A0A6N9YJN1</accession>
<evidence type="ECO:0000313" key="4">
    <source>
        <dbReference type="Proteomes" id="UP000469185"/>
    </source>
</evidence>
<keyword evidence="2" id="KW-0472">Membrane</keyword>
<keyword evidence="2" id="KW-0812">Transmembrane</keyword>
<feature type="region of interest" description="Disordered" evidence="1">
    <location>
        <begin position="234"/>
        <end position="315"/>
    </location>
</feature>
<proteinExistence type="predicted"/>
<keyword evidence="2" id="KW-1133">Transmembrane helix</keyword>
<protein>
    <recommendedName>
        <fullName evidence="5">Capsular polysaccharide biosynthesis protein</fullName>
    </recommendedName>
</protein>
<reference evidence="3 4" key="1">
    <citation type="submission" date="2020-02" db="EMBL/GenBank/DDBJ databases">
        <authorList>
            <person name="Li X.-J."/>
            <person name="Feng X.-M."/>
        </authorList>
    </citation>
    <scope>NUCLEOTIDE SEQUENCE [LARGE SCALE GENOMIC DNA]</scope>
    <source>
        <strain evidence="3 4">CGMCC 4.7225</strain>
    </source>
</reference>